<keyword evidence="1" id="KW-0732">Signal</keyword>
<organism evidence="3 4">
    <name type="scientific">Hyphomicrobium facile</name>
    <dbReference type="NCBI Taxonomy" id="51670"/>
    <lineage>
        <taxon>Bacteria</taxon>
        <taxon>Pseudomonadati</taxon>
        <taxon>Pseudomonadota</taxon>
        <taxon>Alphaproteobacteria</taxon>
        <taxon>Hyphomicrobiales</taxon>
        <taxon>Hyphomicrobiaceae</taxon>
        <taxon>Hyphomicrobium</taxon>
    </lineage>
</organism>
<dbReference type="RefSeq" id="WP_092864094.1">
    <property type="nucleotide sequence ID" value="NZ_FPCH01000001.1"/>
</dbReference>
<feature type="signal peptide" evidence="1">
    <location>
        <begin position="1"/>
        <end position="24"/>
    </location>
</feature>
<evidence type="ECO:0000313" key="3">
    <source>
        <dbReference type="EMBL" id="SFV26946.1"/>
    </source>
</evidence>
<dbReference type="Pfam" id="PF04069">
    <property type="entry name" value="OpuAC"/>
    <property type="match status" value="1"/>
</dbReference>
<name>A0A1I7MX77_9HYPH</name>
<evidence type="ECO:0000259" key="2">
    <source>
        <dbReference type="Pfam" id="PF04069"/>
    </source>
</evidence>
<proteinExistence type="predicted"/>
<dbReference type="InterPro" id="IPR007210">
    <property type="entry name" value="ABC_Gly_betaine_transp_sub-bd"/>
</dbReference>
<evidence type="ECO:0000256" key="1">
    <source>
        <dbReference type="SAM" id="SignalP"/>
    </source>
</evidence>
<accession>A0A1I7MX77</accession>
<dbReference type="EMBL" id="FPCH01000001">
    <property type="protein sequence ID" value="SFV26946.1"/>
    <property type="molecule type" value="Genomic_DNA"/>
</dbReference>
<dbReference type="GO" id="GO:0043190">
    <property type="term" value="C:ATP-binding cassette (ABC) transporter complex"/>
    <property type="evidence" value="ECO:0007669"/>
    <property type="project" value="InterPro"/>
</dbReference>
<dbReference type="Gene3D" id="3.40.190.100">
    <property type="entry name" value="Glycine betaine-binding periplasmic protein, domain 2"/>
    <property type="match status" value="1"/>
</dbReference>
<dbReference type="OrthoDB" id="7805658at2"/>
<dbReference type="Proteomes" id="UP000199423">
    <property type="component" value="Unassembled WGS sequence"/>
</dbReference>
<dbReference type="STRING" id="51670.SAMN04488557_0640"/>
<dbReference type="Gene3D" id="3.40.190.10">
    <property type="entry name" value="Periplasmic binding protein-like II"/>
    <property type="match status" value="1"/>
</dbReference>
<reference evidence="4" key="1">
    <citation type="submission" date="2016-10" db="EMBL/GenBank/DDBJ databases">
        <authorList>
            <person name="Varghese N."/>
            <person name="Submissions S."/>
        </authorList>
    </citation>
    <scope>NUCLEOTIDE SEQUENCE [LARGE SCALE GENOMIC DNA]</scope>
    <source>
        <strain evidence="4">DSM 1565</strain>
    </source>
</reference>
<dbReference type="SUPFAM" id="SSF53850">
    <property type="entry name" value="Periplasmic binding protein-like II"/>
    <property type="match status" value="1"/>
</dbReference>
<feature type="chain" id="PRO_5011505442" evidence="1">
    <location>
        <begin position="25"/>
        <end position="322"/>
    </location>
</feature>
<sequence length="322" mass="35426">MIRKFTRALAIVTAASGFAAAASAGDWKPESTDPIKLTINEWTGQTITTHIAGKILKNMGYNVEYVVAGYFPQMTALQDGSVTAALEIWTTNIGDAYDKALETKNVVDVGGLGIKPVETWFYPAYMEETCPGLPDWKALKNCAAVFATPDTAPEGRFLDYPADWGTTNKDRIKALDLPFVAIPAGSEGAIVAEIKSAFAKKTPLVVMWYKPHWVYGKYDLRQVELPPYEDGCFDKHEVGLNPNATYDCDFVRGDVRKVAWVGMAEKWPAAVKLISSLRITNDEQIEMITKIDEGGASLDAVTTDWLAANEKTWKGWVADAEK</sequence>
<dbReference type="AlphaFoldDB" id="A0A1I7MX77"/>
<dbReference type="CDD" id="cd13643">
    <property type="entry name" value="PBP2_BCP_2"/>
    <property type="match status" value="1"/>
</dbReference>
<evidence type="ECO:0000313" key="4">
    <source>
        <dbReference type="Proteomes" id="UP000199423"/>
    </source>
</evidence>
<feature type="domain" description="ABC-type glycine betaine transport system substrate-binding" evidence="2">
    <location>
        <begin position="33"/>
        <end position="307"/>
    </location>
</feature>
<gene>
    <name evidence="3" type="ORF">SAMN04488557_0640</name>
</gene>
<keyword evidence="4" id="KW-1185">Reference proteome</keyword>
<dbReference type="GO" id="GO:0022857">
    <property type="term" value="F:transmembrane transporter activity"/>
    <property type="evidence" value="ECO:0007669"/>
    <property type="project" value="InterPro"/>
</dbReference>
<protein>
    <submittedName>
        <fullName evidence="3">Glycine betaine/proline transport system substrate-binding protein</fullName>
    </submittedName>
</protein>